<comment type="caution">
    <text evidence="3">The sequence shown here is derived from an EMBL/GenBank/DDBJ whole genome shotgun (WGS) entry which is preliminary data.</text>
</comment>
<dbReference type="Proteomes" id="UP000230233">
    <property type="component" value="Unassembled WGS sequence"/>
</dbReference>
<evidence type="ECO:0000313" key="4">
    <source>
        <dbReference type="Proteomes" id="UP000230233"/>
    </source>
</evidence>
<evidence type="ECO:0000256" key="1">
    <source>
        <dbReference type="SAM" id="MobiDB-lite"/>
    </source>
</evidence>
<keyword evidence="4" id="KW-1185">Reference proteome</keyword>
<reference evidence="4" key="1">
    <citation type="submission" date="2017-10" db="EMBL/GenBank/DDBJ databases">
        <title>Rapid genome shrinkage in a self-fertile nematode reveals novel sperm competition proteins.</title>
        <authorList>
            <person name="Yin D."/>
            <person name="Schwarz E.M."/>
            <person name="Thomas C.G."/>
            <person name="Felde R.L."/>
            <person name="Korf I.F."/>
            <person name="Cutter A.D."/>
            <person name="Schartner C.M."/>
            <person name="Ralston E.J."/>
            <person name="Meyer B.J."/>
            <person name="Haag E.S."/>
        </authorList>
    </citation>
    <scope>NUCLEOTIDE SEQUENCE [LARGE SCALE GENOMIC DNA]</scope>
    <source>
        <strain evidence="4">JU1422</strain>
    </source>
</reference>
<feature type="compositionally biased region" description="Gly residues" evidence="1">
    <location>
        <begin position="66"/>
        <end position="88"/>
    </location>
</feature>
<keyword evidence="2" id="KW-0732">Signal</keyword>
<feature type="chain" id="PRO_5013895795" evidence="2">
    <location>
        <begin position="23"/>
        <end position="105"/>
    </location>
</feature>
<sequence length="105" mass="10997">MKKFVVFLAVLLVVICSFGVQGQPIYKPHHYPNVPVGDDSVMNVHEGETISHLASRFFFNAKHSGGRGGNAGGRGNGGHGTGLGGKIPKGGSNDKKVTGKPKLTE</sequence>
<gene>
    <name evidence="3" type="ORF">B9Z55_027759</name>
</gene>
<dbReference type="AlphaFoldDB" id="A0A2G5SEK2"/>
<accession>A0A2G5SEK2</accession>
<protein>
    <submittedName>
        <fullName evidence="3">Uncharacterized protein</fullName>
    </submittedName>
</protein>
<evidence type="ECO:0000256" key="2">
    <source>
        <dbReference type="SAM" id="SignalP"/>
    </source>
</evidence>
<dbReference type="OrthoDB" id="10517783at2759"/>
<evidence type="ECO:0000313" key="3">
    <source>
        <dbReference type="EMBL" id="PIC13362.1"/>
    </source>
</evidence>
<feature type="region of interest" description="Disordered" evidence="1">
    <location>
        <begin position="65"/>
        <end position="105"/>
    </location>
</feature>
<dbReference type="EMBL" id="PDUG01000013">
    <property type="protein sequence ID" value="PIC13362.1"/>
    <property type="molecule type" value="Genomic_DNA"/>
</dbReference>
<organism evidence="3 4">
    <name type="scientific">Caenorhabditis nigoni</name>
    <dbReference type="NCBI Taxonomy" id="1611254"/>
    <lineage>
        <taxon>Eukaryota</taxon>
        <taxon>Metazoa</taxon>
        <taxon>Ecdysozoa</taxon>
        <taxon>Nematoda</taxon>
        <taxon>Chromadorea</taxon>
        <taxon>Rhabditida</taxon>
        <taxon>Rhabditina</taxon>
        <taxon>Rhabditomorpha</taxon>
        <taxon>Rhabditoidea</taxon>
        <taxon>Rhabditidae</taxon>
        <taxon>Peloderinae</taxon>
        <taxon>Caenorhabditis</taxon>
    </lineage>
</organism>
<proteinExistence type="predicted"/>
<name>A0A2G5SEK2_9PELO</name>
<feature type="compositionally biased region" description="Basic and acidic residues" evidence="1">
    <location>
        <begin position="92"/>
        <end position="105"/>
    </location>
</feature>
<feature type="signal peptide" evidence="2">
    <location>
        <begin position="1"/>
        <end position="22"/>
    </location>
</feature>